<feature type="transmembrane region" description="Helical" evidence="2">
    <location>
        <begin position="180"/>
        <end position="200"/>
    </location>
</feature>
<keyword evidence="4" id="KW-1185">Reference proteome</keyword>
<keyword evidence="2" id="KW-0812">Transmembrane</keyword>
<feature type="region of interest" description="Disordered" evidence="1">
    <location>
        <begin position="1"/>
        <end position="40"/>
    </location>
</feature>
<keyword evidence="2" id="KW-0472">Membrane</keyword>
<sequence length="202" mass="21891">MAENTRMAGPPSSMAQQPNLALPVAPESARARAPPSVVRDDPHSCYTCNSFQDTTHKCKKPDQVQKVVCPGNNSGRRICHHIVGTHTNNKKVERNVVIAGCGSAPPVTLPEIETPIHSTFNGQEIKCTPFNYEHDDQGDAKRSNQAIKFMGTSCNCEGTLCNSHSEYSRHFTNSGIATKATSFFSVLSSVFGVVLFSLALRA</sequence>
<dbReference type="AlphaFoldDB" id="A0A1D1UWD8"/>
<organism evidence="3 4">
    <name type="scientific">Ramazzottius varieornatus</name>
    <name type="common">Water bear</name>
    <name type="synonym">Tardigrade</name>
    <dbReference type="NCBI Taxonomy" id="947166"/>
    <lineage>
        <taxon>Eukaryota</taxon>
        <taxon>Metazoa</taxon>
        <taxon>Ecdysozoa</taxon>
        <taxon>Tardigrada</taxon>
        <taxon>Eutardigrada</taxon>
        <taxon>Parachela</taxon>
        <taxon>Hypsibioidea</taxon>
        <taxon>Ramazzottiidae</taxon>
        <taxon>Ramazzottius</taxon>
    </lineage>
</organism>
<comment type="caution">
    <text evidence="3">The sequence shown here is derived from an EMBL/GenBank/DDBJ whole genome shotgun (WGS) entry which is preliminary data.</text>
</comment>
<dbReference type="EMBL" id="BDGG01000002">
    <property type="protein sequence ID" value="GAU93969.1"/>
    <property type="molecule type" value="Genomic_DNA"/>
</dbReference>
<accession>A0A1D1UWD8</accession>
<proteinExistence type="predicted"/>
<dbReference type="Proteomes" id="UP000186922">
    <property type="component" value="Unassembled WGS sequence"/>
</dbReference>
<protein>
    <submittedName>
        <fullName evidence="3">Uncharacterized protein</fullName>
    </submittedName>
</protein>
<gene>
    <name evidence="3" type="primary">RvY_05819-1</name>
    <name evidence="3" type="synonym">RvY_05819.1</name>
    <name evidence="3" type="ORF">RvY_05819</name>
</gene>
<evidence type="ECO:0000256" key="1">
    <source>
        <dbReference type="SAM" id="MobiDB-lite"/>
    </source>
</evidence>
<evidence type="ECO:0000313" key="3">
    <source>
        <dbReference type="EMBL" id="GAU93969.1"/>
    </source>
</evidence>
<keyword evidence="2" id="KW-1133">Transmembrane helix</keyword>
<evidence type="ECO:0000256" key="2">
    <source>
        <dbReference type="SAM" id="Phobius"/>
    </source>
</evidence>
<evidence type="ECO:0000313" key="4">
    <source>
        <dbReference type="Proteomes" id="UP000186922"/>
    </source>
</evidence>
<reference evidence="3 4" key="1">
    <citation type="journal article" date="2016" name="Nat. Commun.">
        <title>Extremotolerant tardigrade genome and improved radiotolerance of human cultured cells by tardigrade-unique protein.</title>
        <authorList>
            <person name="Hashimoto T."/>
            <person name="Horikawa D.D."/>
            <person name="Saito Y."/>
            <person name="Kuwahara H."/>
            <person name="Kozuka-Hata H."/>
            <person name="Shin-I T."/>
            <person name="Minakuchi Y."/>
            <person name="Ohishi K."/>
            <person name="Motoyama A."/>
            <person name="Aizu T."/>
            <person name="Enomoto A."/>
            <person name="Kondo K."/>
            <person name="Tanaka S."/>
            <person name="Hara Y."/>
            <person name="Koshikawa S."/>
            <person name="Sagara H."/>
            <person name="Miura T."/>
            <person name="Yokobori S."/>
            <person name="Miyagawa K."/>
            <person name="Suzuki Y."/>
            <person name="Kubo T."/>
            <person name="Oyama M."/>
            <person name="Kohara Y."/>
            <person name="Fujiyama A."/>
            <person name="Arakawa K."/>
            <person name="Katayama T."/>
            <person name="Toyoda A."/>
            <person name="Kunieda T."/>
        </authorList>
    </citation>
    <scope>NUCLEOTIDE SEQUENCE [LARGE SCALE GENOMIC DNA]</scope>
    <source>
        <strain evidence="3 4">YOKOZUNA-1</strain>
    </source>
</reference>
<name>A0A1D1UWD8_RAMVA</name>
<feature type="compositionally biased region" description="Low complexity" evidence="1">
    <location>
        <begin position="23"/>
        <end position="37"/>
    </location>
</feature>